<dbReference type="Proteomes" id="UP000050934">
    <property type="component" value="Unassembled WGS sequence"/>
</dbReference>
<evidence type="ECO:0000256" key="3">
    <source>
        <dbReference type="ARBA" id="ARBA00023125"/>
    </source>
</evidence>
<protein>
    <submittedName>
        <fullName evidence="6">LysR family transcriptional regulator</fullName>
    </submittedName>
</protein>
<comment type="caution">
    <text evidence="6">The sequence shown here is derived from an EMBL/GenBank/DDBJ whole genome shotgun (WGS) entry which is preliminary data.</text>
</comment>
<dbReference type="InterPro" id="IPR036390">
    <property type="entry name" value="WH_DNA-bd_sf"/>
</dbReference>
<dbReference type="PROSITE" id="PS50931">
    <property type="entry name" value="HTH_LYSR"/>
    <property type="match status" value="1"/>
</dbReference>
<dbReference type="Gene3D" id="3.40.190.290">
    <property type="match status" value="1"/>
</dbReference>
<dbReference type="GO" id="GO:0003677">
    <property type="term" value="F:DNA binding"/>
    <property type="evidence" value="ECO:0007669"/>
    <property type="project" value="UniProtKB-KW"/>
</dbReference>
<accession>A0A0R2I2F7</accession>
<dbReference type="InterPro" id="IPR005119">
    <property type="entry name" value="LysR_subst-bd"/>
</dbReference>
<evidence type="ECO:0000313" key="6">
    <source>
        <dbReference type="EMBL" id="KRN58958.1"/>
    </source>
</evidence>
<evidence type="ECO:0000313" key="7">
    <source>
        <dbReference type="Proteomes" id="UP000050934"/>
    </source>
</evidence>
<reference evidence="6 7" key="1">
    <citation type="journal article" date="2015" name="Genome Announc.">
        <title>Expanding the biotechnology potential of lactobacilli through comparative genomics of 213 strains and associated genera.</title>
        <authorList>
            <person name="Sun Z."/>
            <person name="Harris H.M."/>
            <person name="McCann A."/>
            <person name="Guo C."/>
            <person name="Argimon S."/>
            <person name="Zhang W."/>
            <person name="Yang X."/>
            <person name="Jeffery I.B."/>
            <person name="Cooney J.C."/>
            <person name="Kagawa T.F."/>
            <person name="Liu W."/>
            <person name="Song Y."/>
            <person name="Salvetti E."/>
            <person name="Wrobel A."/>
            <person name="Rasinkangas P."/>
            <person name="Parkhill J."/>
            <person name="Rea M.C."/>
            <person name="O'Sullivan O."/>
            <person name="Ritari J."/>
            <person name="Douillard F.P."/>
            <person name="Paul Ross R."/>
            <person name="Yang R."/>
            <person name="Briner A.E."/>
            <person name="Felis G.E."/>
            <person name="de Vos W.M."/>
            <person name="Barrangou R."/>
            <person name="Klaenhammer T.R."/>
            <person name="Caufield P.W."/>
            <person name="Cui Y."/>
            <person name="Zhang H."/>
            <person name="O'Toole P.W."/>
        </authorList>
    </citation>
    <scope>NUCLEOTIDE SEQUENCE [LARGE SCALE GENOMIC DNA]</scope>
    <source>
        <strain evidence="6 7">DSM 17896</strain>
    </source>
</reference>
<evidence type="ECO:0000256" key="1">
    <source>
        <dbReference type="ARBA" id="ARBA00009437"/>
    </source>
</evidence>
<dbReference type="Pfam" id="PF03466">
    <property type="entry name" value="LysR_substrate"/>
    <property type="match status" value="1"/>
</dbReference>
<dbReference type="PRINTS" id="PR00039">
    <property type="entry name" value="HTHLYSR"/>
</dbReference>
<name>A0A0R2I2F7_9LACO</name>
<dbReference type="PANTHER" id="PTHR30419">
    <property type="entry name" value="HTH-TYPE TRANSCRIPTIONAL REGULATOR YBHD"/>
    <property type="match status" value="1"/>
</dbReference>
<comment type="similarity">
    <text evidence="1">Belongs to the LysR transcriptional regulatory family.</text>
</comment>
<dbReference type="PATRIC" id="fig|396268.3.peg.292"/>
<dbReference type="InterPro" id="IPR036388">
    <property type="entry name" value="WH-like_DNA-bd_sf"/>
</dbReference>
<dbReference type="SUPFAM" id="SSF53850">
    <property type="entry name" value="Periplasmic binding protein-like II"/>
    <property type="match status" value="1"/>
</dbReference>
<dbReference type="STRING" id="396268.IV45_GL000289"/>
<evidence type="ECO:0000259" key="5">
    <source>
        <dbReference type="PROSITE" id="PS50931"/>
    </source>
</evidence>
<dbReference type="SUPFAM" id="SSF46785">
    <property type="entry name" value="Winged helix' DNA-binding domain"/>
    <property type="match status" value="1"/>
</dbReference>
<evidence type="ECO:0000256" key="4">
    <source>
        <dbReference type="ARBA" id="ARBA00023163"/>
    </source>
</evidence>
<keyword evidence="7" id="KW-1185">Reference proteome</keyword>
<keyword evidence="3" id="KW-0238">DNA-binding</keyword>
<dbReference type="AlphaFoldDB" id="A0A0R2I2F7"/>
<sequence>MMFQNTLVEGFIMNAKDLNYFHELVKQKNFSKVADYFHVSQPTISQAIKRLEDEFGSKLFDRDRSHGQLHVTVTGKQLDRHVLSILNELDVAQADIDRVHQNRIRFGLPPIIGNYLVPNFAPQLMNADILSLLDVVEYGSAQLLKMLRKGEIDMALLGSLTPLKELGIRTVQIGNYPLVIAASLENRQLQAIHDPIHFAQLRHERFIGFNKEFVHYTAFNELCRQTRVRPKVIYRGADIQIIKRLVQSNLGIAYLSTAAITDQDHLLQIPLLDVQQSLHCYCAVRESTILRPSEQKLWDIFAQDSSTNSAH</sequence>
<dbReference type="InterPro" id="IPR050950">
    <property type="entry name" value="HTH-type_LysR_regulators"/>
</dbReference>
<dbReference type="Gene3D" id="1.10.10.10">
    <property type="entry name" value="Winged helix-like DNA-binding domain superfamily/Winged helix DNA-binding domain"/>
    <property type="match status" value="1"/>
</dbReference>
<dbReference type="EMBL" id="JQBW01000007">
    <property type="protein sequence ID" value="KRN58958.1"/>
    <property type="molecule type" value="Genomic_DNA"/>
</dbReference>
<dbReference type="InterPro" id="IPR000847">
    <property type="entry name" value="LysR_HTH_N"/>
</dbReference>
<proteinExistence type="inferred from homology"/>
<feature type="domain" description="HTH lysR-type" evidence="5">
    <location>
        <begin position="13"/>
        <end position="70"/>
    </location>
</feature>
<evidence type="ECO:0000256" key="2">
    <source>
        <dbReference type="ARBA" id="ARBA00023015"/>
    </source>
</evidence>
<dbReference type="OrthoDB" id="9803735at2"/>
<dbReference type="GO" id="GO:0003700">
    <property type="term" value="F:DNA-binding transcription factor activity"/>
    <property type="evidence" value="ECO:0007669"/>
    <property type="project" value="InterPro"/>
</dbReference>
<keyword evidence="4" id="KW-0804">Transcription</keyword>
<keyword evidence="2" id="KW-0805">Transcription regulation</keyword>
<dbReference type="GO" id="GO:0005829">
    <property type="term" value="C:cytosol"/>
    <property type="evidence" value="ECO:0007669"/>
    <property type="project" value="TreeGrafter"/>
</dbReference>
<dbReference type="Pfam" id="PF00126">
    <property type="entry name" value="HTH_1"/>
    <property type="match status" value="1"/>
</dbReference>
<organism evidence="6 7">
    <name type="scientific">Limosilactobacillus secaliphilus</name>
    <dbReference type="NCBI Taxonomy" id="396268"/>
    <lineage>
        <taxon>Bacteria</taxon>
        <taxon>Bacillati</taxon>
        <taxon>Bacillota</taxon>
        <taxon>Bacilli</taxon>
        <taxon>Lactobacillales</taxon>
        <taxon>Lactobacillaceae</taxon>
        <taxon>Limosilactobacillus</taxon>
    </lineage>
</organism>
<gene>
    <name evidence="6" type="ORF">IV45_GL000289</name>
</gene>